<accession>A0A060CDV0</accession>
<feature type="non-terminal residue" evidence="1">
    <location>
        <position position="104"/>
    </location>
</feature>
<dbReference type="SUPFAM" id="SSF51445">
    <property type="entry name" value="(Trans)glycosidases"/>
    <property type="match status" value="1"/>
</dbReference>
<dbReference type="AlphaFoldDB" id="A0A060CDV0"/>
<reference evidence="1" key="1">
    <citation type="journal article" date="2013" name="Environ. Microbiol.">
        <title>Seasonally variable intestinal metagenomes of the red palm weevil (Rhynchophorus ferrugineus).</title>
        <authorList>
            <person name="Jia S."/>
            <person name="Zhang X."/>
            <person name="Zhang G."/>
            <person name="Yin A."/>
            <person name="Zhang S."/>
            <person name="Li F."/>
            <person name="Wang L."/>
            <person name="Zhao D."/>
            <person name="Yun Q."/>
            <person name="Tala"/>
            <person name="Wang J."/>
            <person name="Sun G."/>
            <person name="Baabdullah M."/>
            <person name="Yu X."/>
            <person name="Hu S."/>
            <person name="Al-Mssallem I.S."/>
            <person name="Yu J."/>
        </authorList>
    </citation>
    <scope>NUCLEOTIDE SEQUENCE</scope>
</reference>
<proteinExistence type="predicted"/>
<sequence length="104" mass="11453">GSPSQAVIYEADVRDLTSKLDLPDRGTFNALARTGLTFGPDKIPAGLDYIKGLGVTHVQLFHSWTSRPWTTAIRGEATTWGYDPLLYFAPEGSYSSDPDDAYKR</sequence>
<dbReference type="InterPro" id="IPR017853">
    <property type="entry name" value="GH"/>
</dbReference>
<protein>
    <submittedName>
        <fullName evidence="1">CAZy families CBM48|GH13|CBM41 protein</fullName>
    </submittedName>
</protein>
<dbReference type="EMBL" id="KF125803">
    <property type="protein sequence ID" value="AIA93137.1"/>
    <property type="molecule type" value="Genomic_DNA"/>
</dbReference>
<organism evidence="1">
    <name type="scientific">uncultured Lactobacillus sp</name>
    <dbReference type="NCBI Taxonomy" id="153152"/>
    <lineage>
        <taxon>Bacteria</taxon>
        <taxon>Bacillati</taxon>
        <taxon>Bacillota</taxon>
        <taxon>Bacilli</taxon>
        <taxon>Lactobacillales</taxon>
        <taxon>Lactobacillaceae</taxon>
        <taxon>Lactobacillus</taxon>
        <taxon>environmental samples</taxon>
    </lineage>
</organism>
<feature type="non-terminal residue" evidence="1">
    <location>
        <position position="1"/>
    </location>
</feature>
<name>A0A060CDV0_9LACO</name>
<dbReference type="Gene3D" id="3.20.20.80">
    <property type="entry name" value="Glycosidases"/>
    <property type="match status" value="1"/>
</dbReference>
<dbReference type="PANTHER" id="PTHR43002">
    <property type="entry name" value="GLYCOGEN DEBRANCHING ENZYME"/>
    <property type="match status" value="1"/>
</dbReference>
<evidence type="ECO:0000313" key="1">
    <source>
        <dbReference type="EMBL" id="AIA93137.1"/>
    </source>
</evidence>